<feature type="transmembrane region" description="Helical" evidence="5">
    <location>
        <begin position="150"/>
        <end position="173"/>
    </location>
</feature>
<evidence type="ECO:0000256" key="4">
    <source>
        <dbReference type="ARBA" id="ARBA00023136"/>
    </source>
</evidence>
<dbReference type="SUPFAM" id="SSF81321">
    <property type="entry name" value="Family A G protein-coupled receptor-like"/>
    <property type="match status" value="1"/>
</dbReference>
<dbReference type="AlphaFoldDB" id="A0AAV4CI00"/>
<evidence type="ECO:0000256" key="5">
    <source>
        <dbReference type="SAM" id="Phobius"/>
    </source>
</evidence>
<keyword evidence="7" id="KW-0675">Receptor</keyword>
<feature type="domain" description="G-protein coupled receptors family 1 profile" evidence="6">
    <location>
        <begin position="42"/>
        <end position="313"/>
    </location>
</feature>
<evidence type="ECO:0000313" key="7">
    <source>
        <dbReference type="EMBL" id="GFO30434.1"/>
    </source>
</evidence>
<name>A0AAV4CI00_9GAST</name>
<keyword evidence="3 5" id="KW-1133">Transmembrane helix</keyword>
<dbReference type="InterPro" id="IPR000276">
    <property type="entry name" value="GPCR_Rhodpsn"/>
</dbReference>
<organism evidence="7 8">
    <name type="scientific">Plakobranchus ocellatus</name>
    <dbReference type="NCBI Taxonomy" id="259542"/>
    <lineage>
        <taxon>Eukaryota</taxon>
        <taxon>Metazoa</taxon>
        <taxon>Spiralia</taxon>
        <taxon>Lophotrochozoa</taxon>
        <taxon>Mollusca</taxon>
        <taxon>Gastropoda</taxon>
        <taxon>Heterobranchia</taxon>
        <taxon>Euthyneura</taxon>
        <taxon>Panpulmonata</taxon>
        <taxon>Sacoglossa</taxon>
        <taxon>Placobranchoidea</taxon>
        <taxon>Plakobranchidae</taxon>
        <taxon>Plakobranchus</taxon>
    </lineage>
</organism>
<dbReference type="GO" id="GO:0004930">
    <property type="term" value="F:G protein-coupled receptor activity"/>
    <property type="evidence" value="ECO:0007669"/>
    <property type="project" value="InterPro"/>
</dbReference>
<evidence type="ECO:0000259" key="6">
    <source>
        <dbReference type="PROSITE" id="PS50262"/>
    </source>
</evidence>
<dbReference type="PRINTS" id="PR00237">
    <property type="entry name" value="GPCRRHODOPSN"/>
</dbReference>
<feature type="transmembrane region" description="Helical" evidence="5">
    <location>
        <begin position="290"/>
        <end position="314"/>
    </location>
</feature>
<feature type="transmembrane region" description="Helical" evidence="5">
    <location>
        <begin position="253"/>
        <end position="278"/>
    </location>
</feature>
<feature type="transmembrane region" description="Helical" evidence="5">
    <location>
        <begin position="71"/>
        <end position="90"/>
    </location>
</feature>
<evidence type="ECO:0000256" key="3">
    <source>
        <dbReference type="ARBA" id="ARBA00022989"/>
    </source>
</evidence>
<reference evidence="7 8" key="1">
    <citation type="journal article" date="2021" name="Elife">
        <title>Chloroplast acquisition without the gene transfer in kleptoplastic sea slugs, Plakobranchus ocellatus.</title>
        <authorList>
            <person name="Maeda T."/>
            <person name="Takahashi S."/>
            <person name="Yoshida T."/>
            <person name="Shimamura S."/>
            <person name="Takaki Y."/>
            <person name="Nagai Y."/>
            <person name="Toyoda A."/>
            <person name="Suzuki Y."/>
            <person name="Arimoto A."/>
            <person name="Ishii H."/>
            <person name="Satoh N."/>
            <person name="Nishiyama T."/>
            <person name="Hasebe M."/>
            <person name="Maruyama T."/>
            <person name="Minagawa J."/>
            <person name="Obokata J."/>
            <person name="Shigenobu S."/>
        </authorList>
    </citation>
    <scope>NUCLEOTIDE SEQUENCE [LARGE SCALE GENOMIC DNA]</scope>
</reference>
<keyword evidence="8" id="KW-1185">Reference proteome</keyword>
<protein>
    <submittedName>
        <fullName evidence="7">Chemosensory receptor c</fullName>
    </submittedName>
</protein>
<dbReference type="GO" id="GO:0016020">
    <property type="term" value="C:membrane"/>
    <property type="evidence" value="ECO:0007669"/>
    <property type="project" value="UniProtKB-SubCell"/>
</dbReference>
<dbReference type="PANTHER" id="PTHR46641:SF18">
    <property type="entry name" value="G-PROTEIN COUPLED RECEPTORS FAMILY 1 PROFILE DOMAIN-CONTAINING PROTEIN"/>
    <property type="match status" value="1"/>
</dbReference>
<gene>
    <name evidence="7" type="ORF">PoB_005693900</name>
</gene>
<keyword evidence="4 5" id="KW-0472">Membrane</keyword>
<dbReference type="PANTHER" id="PTHR46641">
    <property type="entry name" value="FMRFAMIDE RECEPTOR-RELATED"/>
    <property type="match status" value="1"/>
</dbReference>
<feature type="transmembrane region" description="Helical" evidence="5">
    <location>
        <begin position="116"/>
        <end position="138"/>
    </location>
</feature>
<dbReference type="Proteomes" id="UP000735302">
    <property type="component" value="Unassembled WGS sequence"/>
</dbReference>
<dbReference type="EMBL" id="BLXT01006238">
    <property type="protein sequence ID" value="GFO30434.1"/>
    <property type="molecule type" value="Genomic_DNA"/>
</dbReference>
<dbReference type="InterPro" id="IPR017452">
    <property type="entry name" value="GPCR_Rhodpsn_7TM"/>
</dbReference>
<sequence length="331" mass="37729">MNNSNISSSFDPSAWPFSAANAWTTAIVFKTWPVILLFGLLANMINIVVFIRAGIKDNVTISLFSLSMSDLMFLFLNLPTVSTLVVVQIHPDWPWRNNIVVVEKTLYWPAFTFYDFSSYVSVWLGVTRCACVAMPLQFKSVFTKARTVKAVLFLFVIAVSLRLPIIVVQSYLARLDPIQLTVNRFNDILNRSILPWLTFIIMIACVCIMRVKLYQASAVRSSHTSAAATDSKQEADGLDTHAKSSKEFRVVQLVFLICCIFILSQLLFLVYSTVRIFVPDFDLYKRLHNLLLVCAHIGRTFSFLNASVNIFVYYNYNSKYRSIFLSMLKPK</sequence>
<dbReference type="InterPro" id="IPR052954">
    <property type="entry name" value="GPCR-Ligand_Int"/>
</dbReference>
<proteinExistence type="predicted"/>
<feature type="transmembrane region" description="Helical" evidence="5">
    <location>
        <begin position="32"/>
        <end position="51"/>
    </location>
</feature>
<dbReference type="PROSITE" id="PS50262">
    <property type="entry name" value="G_PROTEIN_RECEP_F1_2"/>
    <property type="match status" value="1"/>
</dbReference>
<accession>A0AAV4CI00</accession>
<evidence type="ECO:0000256" key="1">
    <source>
        <dbReference type="ARBA" id="ARBA00004370"/>
    </source>
</evidence>
<comment type="subcellular location">
    <subcellularLocation>
        <location evidence="1">Membrane</location>
    </subcellularLocation>
</comment>
<dbReference type="Gene3D" id="1.20.1070.10">
    <property type="entry name" value="Rhodopsin 7-helix transmembrane proteins"/>
    <property type="match status" value="1"/>
</dbReference>
<comment type="caution">
    <text evidence="7">The sequence shown here is derived from an EMBL/GenBank/DDBJ whole genome shotgun (WGS) entry which is preliminary data.</text>
</comment>
<keyword evidence="2 5" id="KW-0812">Transmembrane</keyword>
<feature type="transmembrane region" description="Helical" evidence="5">
    <location>
        <begin position="193"/>
        <end position="211"/>
    </location>
</feature>
<evidence type="ECO:0000256" key="2">
    <source>
        <dbReference type="ARBA" id="ARBA00022692"/>
    </source>
</evidence>
<evidence type="ECO:0000313" key="8">
    <source>
        <dbReference type="Proteomes" id="UP000735302"/>
    </source>
</evidence>
<dbReference type="Pfam" id="PF00001">
    <property type="entry name" value="7tm_1"/>
    <property type="match status" value="1"/>
</dbReference>